<sequence length="444" mass="49584">MSPASSPDQVDTYNDHLSCAQPVISAPLTSQTDSRTDITSPSSSICHSQTGNNTDRSDAACVYGNLEGFQAESMVLPTSFTSDGVYRKKDIVGQYLAQQAAESYNVESHQAPELNYVNKDAGYSVQDASYGILYDSYADEQSSQRWYPDPESIRHNHTLHGLLPHVQPERKLNALSGLQVDIVEGHTGNVLCRAVAKKMLVLFLGRRTVSKFLHTVQREDNEIWKGLPIHQILILPHKVASAASITILVSWMIRACKSATIHTMKQVRIPSNLFAACSLAQTLEMFGLHRDAYRMDTAISQQFLKRPVHAVEVETLWRCLGESNRYVYGCVKAIVSQSLQTRMIEEFDNLAERCPRLYARLHDSALNEEYRPRFGREWFGKLTGRTQERVQTGGFESRAVVGNSVDTRSRKACAGGSQIINLQAQGARFLNPYATEFKPMGTMS</sequence>
<proteinExistence type="predicted"/>
<keyword evidence="2" id="KW-1185">Reference proteome</keyword>
<comment type="caution">
    <text evidence="1">The sequence shown here is derived from an EMBL/GenBank/DDBJ whole genome shotgun (WGS) entry which is preliminary data.</text>
</comment>
<reference evidence="1" key="1">
    <citation type="submission" date="2022-11" db="EMBL/GenBank/DDBJ databases">
        <title>Genome Sequence of Boeremia exigua.</title>
        <authorList>
            <person name="Buettner E."/>
        </authorList>
    </citation>
    <scope>NUCLEOTIDE SEQUENCE</scope>
    <source>
        <strain evidence="1">CU02</strain>
    </source>
</reference>
<gene>
    <name evidence="1" type="ORF">OPT61_g3847</name>
</gene>
<accession>A0ACC2IGE8</accession>
<evidence type="ECO:0000313" key="1">
    <source>
        <dbReference type="EMBL" id="KAJ8114227.1"/>
    </source>
</evidence>
<dbReference type="Proteomes" id="UP001153331">
    <property type="component" value="Unassembled WGS sequence"/>
</dbReference>
<protein>
    <submittedName>
        <fullName evidence="1">Uncharacterized protein</fullName>
    </submittedName>
</protein>
<organism evidence="1 2">
    <name type="scientific">Boeremia exigua</name>
    <dbReference type="NCBI Taxonomy" id="749465"/>
    <lineage>
        <taxon>Eukaryota</taxon>
        <taxon>Fungi</taxon>
        <taxon>Dikarya</taxon>
        <taxon>Ascomycota</taxon>
        <taxon>Pezizomycotina</taxon>
        <taxon>Dothideomycetes</taxon>
        <taxon>Pleosporomycetidae</taxon>
        <taxon>Pleosporales</taxon>
        <taxon>Pleosporineae</taxon>
        <taxon>Didymellaceae</taxon>
        <taxon>Boeremia</taxon>
    </lineage>
</organism>
<name>A0ACC2IGE8_9PLEO</name>
<evidence type="ECO:0000313" key="2">
    <source>
        <dbReference type="Proteomes" id="UP001153331"/>
    </source>
</evidence>
<dbReference type="EMBL" id="JAPHNI010000206">
    <property type="protein sequence ID" value="KAJ8114227.1"/>
    <property type="molecule type" value="Genomic_DNA"/>
</dbReference>